<name>A0A1F5ZLT2_9BACT</name>
<dbReference type="InterPro" id="IPR020081">
    <property type="entry name" value="SsrA-bd_prot_CS"/>
</dbReference>
<comment type="similarity">
    <text evidence="3">Belongs to the SmpB family.</text>
</comment>
<dbReference type="EMBL" id="MFJL01000036">
    <property type="protein sequence ID" value="OGG13408.1"/>
    <property type="molecule type" value="Genomic_DNA"/>
</dbReference>
<organism evidence="4 5">
    <name type="scientific">Candidatus Gottesmanbacteria bacterium RIFCSPHIGHO2_02_FULL_39_11</name>
    <dbReference type="NCBI Taxonomy" id="1798382"/>
    <lineage>
        <taxon>Bacteria</taxon>
        <taxon>Candidatus Gottesmaniibacteriota</taxon>
    </lineage>
</organism>
<dbReference type="Gene3D" id="2.40.280.10">
    <property type="match status" value="1"/>
</dbReference>
<dbReference type="GO" id="GO:0070929">
    <property type="term" value="P:trans-translation"/>
    <property type="evidence" value="ECO:0007669"/>
    <property type="project" value="UniProtKB-UniRule"/>
</dbReference>
<evidence type="ECO:0000256" key="2">
    <source>
        <dbReference type="ARBA" id="ARBA00022884"/>
    </source>
</evidence>
<dbReference type="PANTHER" id="PTHR30308">
    <property type="entry name" value="TMRNA-BINDING COMPONENT OF TRANS-TRANSLATION TAGGING COMPLEX"/>
    <property type="match status" value="1"/>
</dbReference>
<dbReference type="NCBIfam" id="TIGR00086">
    <property type="entry name" value="smpB"/>
    <property type="match status" value="1"/>
</dbReference>
<dbReference type="HAMAP" id="MF_00023">
    <property type="entry name" value="SmpB"/>
    <property type="match status" value="1"/>
</dbReference>
<evidence type="ECO:0000313" key="4">
    <source>
        <dbReference type="EMBL" id="OGG13408.1"/>
    </source>
</evidence>
<dbReference type="AlphaFoldDB" id="A0A1F5ZLT2"/>
<evidence type="ECO:0000256" key="1">
    <source>
        <dbReference type="ARBA" id="ARBA00022490"/>
    </source>
</evidence>
<dbReference type="NCBIfam" id="NF003843">
    <property type="entry name" value="PRK05422.1"/>
    <property type="match status" value="1"/>
</dbReference>
<dbReference type="GO" id="GO:0070930">
    <property type="term" value="P:trans-translation-dependent protein tagging"/>
    <property type="evidence" value="ECO:0007669"/>
    <property type="project" value="TreeGrafter"/>
</dbReference>
<keyword evidence="1 3" id="KW-0963">Cytoplasm</keyword>
<dbReference type="SUPFAM" id="SSF74982">
    <property type="entry name" value="Small protein B (SmpB)"/>
    <property type="match status" value="1"/>
</dbReference>
<accession>A0A1F5ZLT2</accession>
<dbReference type="Pfam" id="PF01668">
    <property type="entry name" value="SmpB"/>
    <property type="match status" value="1"/>
</dbReference>
<dbReference type="PANTHER" id="PTHR30308:SF2">
    <property type="entry name" value="SSRA-BINDING PROTEIN"/>
    <property type="match status" value="1"/>
</dbReference>
<gene>
    <name evidence="3" type="primary">smpB</name>
    <name evidence="4" type="ORF">A3D77_04905</name>
</gene>
<reference evidence="4 5" key="1">
    <citation type="journal article" date="2016" name="Nat. Commun.">
        <title>Thousands of microbial genomes shed light on interconnected biogeochemical processes in an aquifer system.</title>
        <authorList>
            <person name="Anantharaman K."/>
            <person name="Brown C.T."/>
            <person name="Hug L.A."/>
            <person name="Sharon I."/>
            <person name="Castelle C.J."/>
            <person name="Probst A.J."/>
            <person name="Thomas B.C."/>
            <person name="Singh A."/>
            <person name="Wilkins M.J."/>
            <person name="Karaoz U."/>
            <person name="Brodie E.L."/>
            <person name="Williams K.H."/>
            <person name="Hubbard S.S."/>
            <person name="Banfield J.F."/>
        </authorList>
    </citation>
    <scope>NUCLEOTIDE SEQUENCE [LARGE SCALE GENOMIC DNA]</scope>
</reference>
<dbReference type="CDD" id="cd09294">
    <property type="entry name" value="SmpB"/>
    <property type="match status" value="1"/>
</dbReference>
<proteinExistence type="inferred from homology"/>
<dbReference type="GO" id="GO:0005829">
    <property type="term" value="C:cytosol"/>
    <property type="evidence" value="ECO:0007669"/>
    <property type="project" value="TreeGrafter"/>
</dbReference>
<evidence type="ECO:0000256" key="3">
    <source>
        <dbReference type="HAMAP-Rule" id="MF_00023"/>
    </source>
</evidence>
<dbReference type="InterPro" id="IPR023620">
    <property type="entry name" value="SmpB"/>
</dbReference>
<sequence length="147" mass="17179">MKIDHKSAYHDYEILDEFEAGVALIGPEVKSIKLNHASLEGSFVKLVGNNLYLLNAQIYPYEFAHQEGYDPKRSRRLLLHKKEIISIRSKIQGSSMTLIPLAWYTKKDLIKLKIALARGKKEYQKKEKIKRRDIDRDTERILRGKVR</sequence>
<dbReference type="GO" id="GO:0003723">
    <property type="term" value="F:RNA binding"/>
    <property type="evidence" value="ECO:0007669"/>
    <property type="project" value="UniProtKB-UniRule"/>
</dbReference>
<dbReference type="Proteomes" id="UP000176923">
    <property type="component" value="Unassembled WGS sequence"/>
</dbReference>
<protein>
    <recommendedName>
        <fullName evidence="3">SsrA-binding protein</fullName>
    </recommendedName>
    <alternativeName>
        <fullName evidence="3">Small protein B</fullName>
    </alternativeName>
</protein>
<evidence type="ECO:0000313" key="5">
    <source>
        <dbReference type="Proteomes" id="UP000176923"/>
    </source>
</evidence>
<keyword evidence="2 3" id="KW-0694">RNA-binding</keyword>
<dbReference type="InterPro" id="IPR000037">
    <property type="entry name" value="SsrA-bd_prot"/>
</dbReference>
<dbReference type="STRING" id="1798382.A3D77_04905"/>
<comment type="subcellular location">
    <subcellularLocation>
        <location evidence="3">Cytoplasm</location>
    </subcellularLocation>
    <text evidence="3">The tmRNA-SmpB complex associates with stalled 70S ribosomes.</text>
</comment>
<comment type="function">
    <text evidence="3">Required for rescue of stalled ribosomes mediated by trans-translation. Binds to transfer-messenger RNA (tmRNA), required for stable association of tmRNA with ribosomes. tmRNA and SmpB together mimic tRNA shape, replacing the anticodon stem-loop with SmpB. tmRNA is encoded by the ssrA gene; the 2 termini fold to resemble tRNA(Ala) and it encodes a 'tag peptide', a short internal open reading frame. During trans-translation Ala-aminoacylated tmRNA acts like a tRNA, entering the A-site of stalled ribosomes, displacing the stalled mRNA. The ribosome then switches to translate the ORF on the tmRNA; the nascent peptide is terminated with the 'tag peptide' encoded by the tmRNA and targeted for degradation. The ribosome is freed to recommence translation, which seems to be the essential function of trans-translation.</text>
</comment>
<dbReference type="PROSITE" id="PS01317">
    <property type="entry name" value="SSRP"/>
    <property type="match status" value="1"/>
</dbReference>
<comment type="caution">
    <text evidence="4">The sequence shown here is derived from an EMBL/GenBank/DDBJ whole genome shotgun (WGS) entry which is preliminary data.</text>
</comment>